<dbReference type="InterPro" id="IPR050640">
    <property type="entry name" value="Bact_2-comp_sensor_kinase"/>
</dbReference>
<feature type="transmembrane region" description="Helical" evidence="1">
    <location>
        <begin position="183"/>
        <end position="204"/>
    </location>
</feature>
<keyword evidence="1" id="KW-1133">Transmembrane helix</keyword>
<keyword evidence="1" id="KW-0472">Membrane</keyword>
<dbReference type="EMBL" id="WJXZ01000004">
    <property type="protein sequence ID" value="MRS61498.1"/>
    <property type="molecule type" value="Genomic_DNA"/>
</dbReference>
<feature type="transmembrane region" description="Helical" evidence="1">
    <location>
        <begin position="79"/>
        <end position="98"/>
    </location>
</feature>
<organism evidence="3 4">
    <name type="scientific">Larkinella terrae</name>
    <dbReference type="NCBI Taxonomy" id="2025311"/>
    <lineage>
        <taxon>Bacteria</taxon>
        <taxon>Pseudomonadati</taxon>
        <taxon>Bacteroidota</taxon>
        <taxon>Cytophagia</taxon>
        <taxon>Cytophagales</taxon>
        <taxon>Spirosomataceae</taxon>
        <taxon>Larkinella</taxon>
    </lineage>
</organism>
<feature type="domain" description="Signal transduction histidine kinase internal region" evidence="2">
    <location>
        <begin position="231"/>
        <end position="307"/>
    </location>
</feature>
<keyword evidence="4" id="KW-1185">Reference proteome</keyword>
<dbReference type="PANTHER" id="PTHR34220:SF7">
    <property type="entry name" value="SENSOR HISTIDINE KINASE YPDA"/>
    <property type="match status" value="1"/>
</dbReference>
<evidence type="ECO:0000313" key="3">
    <source>
        <dbReference type="EMBL" id="MRS61498.1"/>
    </source>
</evidence>
<dbReference type="OrthoDB" id="976300at2"/>
<dbReference type="PANTHER" id="PTHR34220">
    <property type="entry name" value="SENSOR HISTIDINE KINASE YPDA"/>
    <property type="match status" value="1"/>
</dbReference>
<evidence type="ECO:0000256" key="1">
    <source>
        <dbReference type="SAM" id="Phobius"/>
    </source>
</evidence>
<name>A0A7K0EJ77_9BACT</name>
<keyword evidence="1" id="KW-0812">Transmembrane</keyword>
<comment type="caution">
    <text evidence="3">The sequence shown here is derived from an EMBL/GenBank/DDBJ whole genome shotgun (WGS) entry which is preliminary data.</text>
</comment>
<dbReference type="GO" id="GO:0000155">
    <property type="term" value="F:phosphorelay sensor kinase activity"/>
    <property type="evidence" value="ECO:0007669"/>
    <property type="project" value="InterPro"/>
</dbReference>
<reference evidence="3 4" key="1">
    <citation type="journal article" date="2018" name="Antonie Van Leeuwenhoek">
        <title>Larkinella terrae sp. nov., isolated from soil on Jeju Island, South Korea.</title>
        <authorList>
            <person name="Ten L.N."/>
            <person name="Jeon J."/>
            <person name="Park S.J."/>
            <person name="Park S."/>
            <person name="Lee S.Y."/>
            <person name="Kim M.K."/>
            <person name="Jung H.Y."/>
        </authorList>
    </citation>
    <scope>NUCLEOTIDE SEQUENCE [LARGE SCALE GENOMIC DNA]</scope>
    <source>
        <strain evidence="3 4">KCTC 52001</strain>
    </source>
</reference>
<dbReference type="Pfam" id="PF06580">
    <property type="entry name" value="His_kinase"/>
    <property type="match status" value="1"/>
</dbReference>
<evidence type="ECO:0000259" key="2">
    <source>
        <dbReference type="Pfam" id="PF06580"/>
    </source>
</evidence>
<gene>
    <name evidence="3" type="ORF">GJJ30_09390</name>
</gene>
<proteinExistence type="predicted"/>
<protein>
    <recommendedName>
        <fullName evidence="2">Signal transduction histidine kinase internal region domain-containing protein</fullName>
    </recommendedName>
</protein>
<evidence type="ECO:0000313" key="4">
    <source>
        <dbReference type="Proteomes" id="UP000441754"/>
    </source>
</evidence>
<dbReference type="InterPro" id="IPR010559">
    <property type="entry name" value="Sig_transdc_His_kin_internal"/>
</dbReference>
<dbReference type="AlphaFoldDB" id="A0A7K0EJ77"/>
<dbReference type="Proteomes" id="UP000441754">
    <property type="component" value="Unassembled WGS sequence"/>
</dbReference>
<dbReference type="GO" id="GO:0016020">
    <property type="term" value="C:membrane"/>
    <property type="evidence" value="ECO:0007669"/>
    <property type="project" value="InterPro"/>
</dbReference>
<feature type="transmembrane region" description="Helical" evidence="1">
    <location>
        <begin position="146"/>
        <end position="163"/>
    </location>
</feature>
<sequence length="414" mass="48063">MKIIKYRGIGKIQPVFLRFGRQKCGFNRLFFETGSGYATFNERFTRHQLTPSESNRYESMIKLSTNQAVNGNESINDKWLQIIGLPLAVLPFVFFYLHEYGYHWSLFAQTFIWGLASTGITWQLLRWWVIRVRRQFGERAEFRQRVVKTFLGYFVFTILMQPGETWFVSHMDFTGLIAPAEFPRVYLIHIGMALLFAFLVGGIYESMYYLQKNREAIREAEALKKATLQSQYDSLKNQVNPHFLFNSLNSLSSLITEDKKQAGAFLDELASVYRYLLQEGERELTSLRSEVTFIRSYIFLIETRFSSAISFDIQVDDRFLDDLMPPLTLQTLVENAIRYNVILPEKPLRLTIQTLENGRLLVSNPIQLKPLRVTAIPIGLGTLTDRFRRLGLPALEINDNGEEFRVTVPLLRKG</sequence>
<feature type="transmembrane region" description="Helical" evidence="1">
    <location>
        <begin position="104"/>
        <end position="125"/>
    </location>
</feature>
<accession>A0A7K0EJ77</accession>